<dbReference type="GO" id="GO:0046872">
    <property type="term" value="F:metal ion binding"/>
    <property type="evidence" value="ECO:0007669"/>
    <property type="project" value="UniProtKB-KW"/>
</dbReference>
<keyword evidence="3" id="KW-0548">Nucleotidyltransferase</keyword>
<dbReference type="Gene3D" id="3.30.70.270">
    <property type="match status" value="1"/>
</dbReference>
<dbReference type="FunFam" id="1.10.340.70:FF:000001">
    <property type="entry name" value="Retrovirus-related Pol polyprotein from transposon gypsy-like Protein"/>
    <property type="match status" value="1"/>
</dbReference>
<dbReference type="GO" id="GO:0015074">
    <property type="term" value="P:DNA integration"/>
    <property type="evidence" value="ECO:0007669"/>
    <property type="project" value="UniProtKB-KW"/>
</dbReference>
<evidence type="ECO:0000256" key="4">
    <source>
        <dbReference type="ARBA" id="ARBA00022722"/>
    </source>
</evidence>
<proteinExistence type="predicted"/>
<dbReference type="SUPFAM" id="SSF50630">
    <property type="entry name" value="Acid proteases"/>
    <property type="match status" value="1"/>
</dbReference>
<dbReference type="InterPro" id="IPR021109">
    <property type="entry name" value="Peptidase_aspartic_dom_sf"/>
</dbReference>
<dbReference type="SUPFAM" id="SSF54160">
    <property type="entry name" value="Chromo domain-like"/>
    <property type="match status" value="1"/>
</dbReference>
<dbReference type="EMBL" id="CM003609">
    <property type="protein sequence ID" value="KYP63732.1"/>
    <property type="molecule type" value="Genomic_DNA"/>
</dbReference>
<dbReference type="Pfam" id="PF17919">
    <property type="entry name" value="RT_RNaseH_2"/>
    <property type="match status" value="1"/>
</dbReference>
<dbReference type="AlphaFoldDB" id="A0A151T9K9"/>
<evidence type="ECO:0000256" key="3">
    <source>
        <dbReference type="ARBA" id="ARBA00022695"/>
    </source>
</evidence>
<evidence type="ECO:0000256" key="10">
    <source>
        <dbReference type="ARBA" id="ARBA00022908"/>
    </source>
</evidence>
<dbReference type="Gramene" id="C.cajan_17788.t">
    <property type="protein sequence ID" value="C.cajan_17788.t"/>
    <property type="gene ID" value="C.cajan_17788"/>
</dbReference>
<evidence type="ECO:0000256" key="14">
    <source>
        <dbReference type="ARBA" id="ARBA00023172"/>
    </source>
</evidence>
<dbReference type="InterPro" id="IPR001584">
    <property type="entry name" value="Integrase_cat-core"/>
</dbReference>
<keyword evidence="15" id="KW-0511">Multifunctional enzyme</keyword>
<keyword evidence="9" id="KW-0460">Magnesium</keyword>
<dbReference type="InterPro" id="IPR043128">
    <property type="entry name" value="Rev_trsase/Diguanyl_cyclase"/>
</dbReference>
<evidence type="ECO:0000256" key="13">
    <source>
        <dbReference type="ARBA" id="ARBA00023125"/>
    </source>
</evidence>
<feature type="domain" description="Integrase catalytic" evidence="16">
    <location>
        <begin position="657"/>
        <end position="819"/>
    </location>
</feature>
<keyword evidence="18" id="KW-1185">Reference proteome</keyword>
<dbReference type="GO" id="GO:0004190">
    <property type="term" value="F:aspartic-type endopeptidase activity"/>
    <property type="evidence" value="ECO:0007669"/>
    <property type="project" value="UniProtKB-KW"/>
</dbReference>
<evidence type="ECO:0000256" key="5">
    <source>
        <dbReference type="ARBA" id="ARBA00022723"/>
    </source>
</evidence>
<dbReference type="FunFam" id="3.30.420.10:FF:000032">
    <property type="entry name" value="Retrovirus-related Pol polyprotein from transposon 297-like Protein"/>
    <property type="match status" value="1"/>
</dbReference>
<keyword evidence="13" id="KW-0238">DNA-binding</keyword>
<evidence type="ECO:0000256" key="1">
    <source>
        <dbReference type="ARBA" id="ARBA00022670"/>
    </source>
</evidence>
<dbReference type="Gene3D" id="1.10.340.70">
    <property type="match status" value="1"/>
</dbReference>
<dbReference type="PANTHER" id="PTHR37984">
    <property type="entry name" value="PROTEIN CBG26694"/>
    <property type="match status" value="1"/>
</dbReference>
<dbReference type="GO" id="GO:0006310">
    <property type="term" value="P:DNA recombination"/>
    <property type="evidence" value="ECO:0007669"/>
    <property type="project" value="UniProtKB-KW"/>
</dbReference>
<keyword evidence="7" id="KW-0255">Endonuclease</keyword>
<dbReference type="Pfam" id="PF00665">
    <property type="entry name" value="rve"/>
    <property type="match status" value="1"/>
</dbReference>
<dbReference type="GO" id="GO:0003677">
    <property type="term" value="F:DNA binding"/>
    <property type="evidence" value="ECO:0007669"/>
    <property type="project" value="UniProtKB-KW"/>
</dbReference>
<keyword evidence="4" id="KW-0540">Nuclease</keyword>
<keyword evidence="11" id="KW-0695">RNA-directed DNA polymerase</keyword>
<keyword evidence="12" id="KW-0239">DNA-directed DNA polymerase</keyword>
<dbReference type="GO" id="GO:0003887">
    <property type="term" value="F:DNA-directed DNA polymerase activity"/>
    <property type="evidence" value="ECO:0007669"/>
    <property type="project" value="UniProtKB-KW"/>
</dbReference>
<dbReference type="Pfam" id="PF13975">
    <property type="entry name" value="gag-asp_proteas"/>
    <property type="match status" value="1"/>
</dbReference>
<evidence type="ECO:0000256" key="7">
    <source>
        <dbReference type="ARBA" id="ARBA00022759"/>
    </source>
</evidence>
<evidence type="ECO:0000256" key="6">
    <source>
        <dbReference type="ARBA" id="ARBA00022750"/>
    </source>
</evidence>
<evidence type="ECO:0000256" key="2">
    <source>
        <dbReference type="ARBA" id="ARBA00022679"/>
    </source>
</evidence>
<dbReference type="InterPro" id="IPR041577">
    <property type="entry name" value="RT_RNaseH_2"/>
</dbReference>
<accession>A0A151T9K9</accession>
<evidence type="ECO:0000256" key="9">
    <source>
        <dbReference type="ARBA" id="ARBA00022842"/>
    </source>
</evidence>
<evidence type="ECO:0000313" key="17">
    <source>
        <dbReference type="EMBL" id="KYP63732.1"/>
    </source>
</evidence>
<dbReference type="InterPro" id="IPR056924">
    <property type="entry name" value="SH3_Tf2-1"/>
</dbReference>
<dbReference type="InterPro" id="IPR041588">
    <property type="entry name" value="Integrase_H2C2"/>
</dbReference>
<dbReference type="InterPro" id="IPR050951">
    <property type="entry name" value="Retrovirus_Pol_polyprotein"/>
</dbReference>
<dbReference type="Proteomes" id="UP000075243">
    <property type="component" value="Chromosome 7"/>
</dbReference>
<evidence type="ECO:0000313" key="18">
    <source>
        <dbReference type="Proteomes" id="UP000075243"/>
    </source>
</evidence>
<dbReference type="SUPFAM" id="SSF56672">
    <property type="entry name" value="DNA/RNA polymerases"/>
    <property type="match status" value="1"/>
</dbReference>
<evidence type="ECO:0000256" key="11">
    <source>
        <dbReference type="ARBA" id="ARBA00022918"/>
    </source>
</evidence>
<dbReference type="GO" id="GO:0004519">
    <property type="term" value="F:endonuclease activity"/>
    <property type="evidence" value="ECO:0007669"/>
    <property type="project" value="UniProtKB-KW"/>
</dbReference>
<dbReference type="PROSITE" id="PS50994">
    <property type="entry name" value="INTEGRASE"/>
    <property type="match status" value="1"/>
</dbReference>
<dbReference type="InterPro" id="IPR016197">
    <property type="entry name" value="Chromo-like_dom_sf"/>
</dbReference>
<organism evidence="17 18">
    <name type="scientific">Cajanus cajan</name>
    <name type="common">Pigeon pea</name>
    <name type="synonym">Cajanus indicus</name>
    <dbReference type="NCBI Taxonomy" id="3821"/>
    <lineage>
        <taxon>Eukaryota</taxon>
        <taxon>Viridiplantae</taxon>
        <taxon>Streptophyta</taxon>
        <taxon>Embryophyta</taxon>
        <taxon>Tracheophyta</taxon>
        <taxon>Spermatophyta</taxon>
        <taxon>Magnoliopsida</taxon>
        <taxon>eudicotyledons</taxon>
        <taxon>Gunneridae</taxon>
        <taxon>Pentapetalae</taxon>
        <taxon>rosids</taxon>
        <taxon>fabids</taxon>
        <taxon>Fabales</taxon>
        <taxon>Fabaceae</taxon>
        <taxon>Papilionoideae</taxon>
        <taxon>50 kb inversion clade</taxon>
        <taxon>NPAAA clade</taxon>
        <taxon>indigoferoid/millettioid clade</taxon>
        <taxon>Phaseoleae</taxon>
        <taxon>Cajanus</taxon>
    </lineage>
</organism>
<keyword evidence="14" id="KW-0233">DNA recombination</keyword>
<dbReference type="OMA" id="ERKYTAQ"/>
<evidence type="ECO:0000256" key="15">
    <source>
        <dbReference type="ARBA" id="ARBA00023268"/>
    </source>
</evidence>
<dbReference type="CDD" id="cd00303">
    <property type="entry name" value="retropepsin_like"/>
    <property type="match status" value="1"/>
</dbReference>
<evidence type="ECO:0000256" key="12">
    <source>
        <dbReference type="ARBA" id="ARBA00022932"/>
    </source>
</evidence>
<gene>
    <name evidence="17" type="ORF">KK1_018314</name>
</gene>
<dbReference type="InterPro" id="IPR043502">
    <property type="entry name" value="DNA/RNA_pol_sf"/>
</dbReference>
<dbReference type="Gene3D" id="3.30.420.10">
    <property type="entry name" value="Ribonuclease H-like superfamily/Ribonuclease H"/>
    <property type="match status" value="1"/>
</dbReference>
<reference evidence="17 18" key="1">
    <citation type="journal article" date="2012" name="Nat. Biotechnol.">
        <title>Draft genome sequence of pigeonpea (Cajanus cajan), an orphan legume crop of resource-poor farmers.</title>
        <authorList>
            <person name="Varshney R.K."/>
            <person name="Chen W."/>
            <person name="Li Y."/>
            <person name="Bharti A.K."/>
            <person name="Saxena R.K."/>
            <person name="Schlueter J.A."/>
            <person name="Donoghue M.T."/>
            <person name="Azam S."/>
            <person name="Fan G."/>
            <person name="Whaley A.M."/>
            <person name="Farmer A.D."/>
            <person name="Sheridan J."/>
            <person name="Iwata A."/>
            <person name="Tuteja R."/>
            <person name="Penmetsa R.V."/>
            <person name="Wu W."/>
            <person name="Upadhyaya H.D."/>
            <person name="Yang S.P."/>
            <person name="Shah T."/>
            <person name="Saxena K.B."/>
            <person name="Michael T."/>
            <person name="McCombie W.R."/>
            <person name="Yang B."/>
            <person name="Zhang G."/>
            <person name="Yang H."/>
            <person name="Wang J."/>
            <person name="Spillane C."/>
            <person name="Cook D.R."/>
            <person name="May G.D."/>
            <person name="Xu X."/>
            <person name="Jackson S.A."/>
        </authorList>
    </citation>
    <scope>NUCLEOTIDE SEQUENCE [LARGE SCALE GENOMIC DNA]</scope>
    <source>
        <strain evidence="18">cv. Asha</strain>
    </source>
</reference>
<dbReference type="Pfam" id="PF17921">
    <property type="entry name" value="Integrase_H2C2"/>
    <property type="match status" value="1"/>
</dbReference>
<dbReference type="GO" id="GO:0006508">
    <property type="term" value="P:proteolysis"/>
    <property type="evidence" value="ECO:0007669"/>
    <property type="project" value="UniProtKB-KW"/>
</dbReference>
<keyword evidence="5" id="KW-0479">Metal-binding</keyword>
<keyword evidence="8" id="KW-0378">Hydrolase</keyword>
<dbReference type="SUPFAM" id="SSF53098">
    <property type="entry name" value="Ribonuclease H-like"/>
    <property type="match status" value="1"/>
</dbReference>
<dbReference type="InterPro" id="IPR036397">
    <property type="entry name" value="RNaseH_sf"/>
</dbReference>
<keyword evidence="2" id="KW-0808">Transferase</keyword>
<name>A0A151T9K9_CAJCA</name>
<protein>
    <submittedName>
        <fullName evidence="17">Transposon Ty3-G Gag-Pol polyprotein</fullName>
    </submittedName>
</protein>
<dbReference type="Pfam" id="PF24626">
    <property type="entry name" value="SH3_Tf2-1"/>
    <property type="match status" value="1"/>
</dbReference>
<sequence length="1084" mass="122250">MDKDVVPWFQMMQKTSPFRSWVSFTHALELEFGPSPFDCPRSTLFKLTQSGSVGDYYLEFTALANRVTGVTVDALLDCFISGLKADIRRDVITQNPNSLLKAVSLAKLFEEKHTSTIKPYSHSTYNRNLNTNPKTNTLPALLPTPNQKPSTQTGVPTNVKKISLAEMQLRRDKGLCYTCNDKFTPSHRCPNKQYLLLHFDELDDPPDSITEAVTDNALEHHLSYHALKGSSGVGTMRFQGSINGVTVQILLDSGSSDNFLQPRIAHYLNLPIEPIPSFQVLVGNGNALEVEGLVRDVTVSVQNHKLRIPVYLLPIAGADLVLGASWLATLGPHVSDYSALTLKFYLGSDFVTLKGEKATLPTQAQFHHIRRLCNTHAIAEFFSIQFQSLDVPQDVGLELPDHIHPDLALLLFTYRTVFDKPTGRFIKSYASIAAPLTNLLKKGCFQWDSHASTAFQQLKEAITQAPILALPDFAKPFILETDASGTGIDQIIQTPEQQAWLHKFLGYDFSIEYKPGKDNVGADALSRSFFMAMSQPTWDIISLLKAAIASDSKYNEILQACNQGNPPHQNYSAQDQLLYWKHRLVIPPKHPLIKQVLHEFHNSPIGGHAGTARTLARISAQFFWKGMSRDIKNHVQQCLLCQQAKTSTTLPAGLLQPLSIPVQIWEDLAMDFIVGLPPSHGFTVILVVVDRLSKYAHFATLKTDYTSTQVAEVFMKNIVKLHGLPKSIVSDRDRVFTSKFWQQLFKLSGTTLAMSSAYHPQSDGQSEALNKCLEMYLRCFTVDNPREWSKLLPWAEFWYNSSFQSSINMTPFRAVYGRDPPTIVKYQLDSTDPPSLQELLLQRDVTLNQLKTHLVKAQQRMKKFADKKRIPLEFDIGELVLVKLQPYRQHSVALRKHQKLGLRYFGPFPIIKKIGSVAYKLLLPASAKIHSVFHVSLLKKCKGNHQTPYLPLPLLTNEFGPVVQPSRILDSRTIIRGDQHIAQVLIQWDGLDATQATWEDATVIHKDYPNFYLEDKVDFYGGGNVTRVEESLDKESQEKDDWVTNEHGETVIQNIQVAKNEEIKAGRKSERTRKPNQMLKEFVW</sequence>
<dbReference type="InterPro" id="IPR012337">
    <property type="entry name" value="RNaseH-like_sf"/>
</dbReference>
<keyword evidence="1" id="KW-0645">Protease</keyword>
<keyword evidence="6" id="KW-0064">Aspartyl protease</keyword>
<dbReference type="GO" id="GO:0003964">
    <property type="term" value="F:RNA-directed DNA polymerase activity"/>
    <property type="evidence" value="ECO:0007669"/>
    <property type="project" value="UniProtKB-KW"/>
</dbReference>
<dbReference type="Gene3D" id="2.40.70.10">
    <property type="entry name" value="Acid Proteases"/>
    <property type="match status" value="1"/>
</dbReference>
<dbReference type="PANTHER" id="PTHR37984:SF5">
    <property type="entry name" value="PROTEIN NYNRIN-LIKE"/>
    <property type="match status" value="1"/>
</dbReference>
<evidence type="ECO:0000259" key="16">
    <source>
        <dbReference type="PROSITE" id="PS50994"/>
    </source>
</evidence>
<keyword evidence="10" id="KW-0229">DNA integration</keyword>
<evidence type="ECO:0000256" key="8">
    <source>
        <dbReference type="ARBA" id="ARBA00022801"/>
    </source>
</evidence>